<feature type="compositionally biased region" description="Basic and acidic residues" evidence="1">
    <location>
        <begin position="115"/>
        <end position="124"/>
    </location>
</feature>
<dbReference type="AlphaFoldDB" id="A0A9P6GKH7"/>
<keyword evidence="3" id="KW-1185">Reference proteome</keyword>
<feature type="region of interest" description="Disordered" evidence="1">
    <location>
        <begin position="1"/>
        <end position="153"/>
    </location>
</feature>
<evidence type="ECO:0000313" key="3">
    <source>
        <dbReference type="Proteomes" id="UP000756921"/>
    </source>
</evidence>
<dbReference type="Proteomes" id="UP000756921">
    <property type="component" value="Unassembled WGS sequence"/>
</dbReference>
<feature type="compositionally biased region" description="Low complexity" evidence="1">
    <location>
        <begin position="72"/>
        <end position="84"/>
    </location>
</feature>
<dbReference type="EMBL" id="WJXW01000004">
    <property type="protein sequence ID" value="KAF9737331.1"/>
    <property type="molecule type" value="Genomic_DNA"/>
</dbReference>
<comment type="caution">
    <text evidence="2">The sequence shown here is derived from an EMBL/GenBank/DDBJ whole genome shotgun (WGS) entry which is preliminary data.</text>
</comment>
<feature type="compositionally biased region" description="Polar residues" evidence="1">
    <location>
        <begin position="1"/>
        <end position="18"/>
    </location>
</feature>
<evidence type="ECO:0000256" key="1">
    <source>
        <dbReference type="SAM" id="MobiDB-lite"/>
    </source>
</evidence>
<organism evidence="2 3">
    <name type="scientific">Paraphaeosphaeria minitans</name>
    <dbReference type="NCBI Taxonomy" id="565426"/>
    <lineage>
        <taxon>Eukaryota</taxon>
        <taxon>Fungi</taxon>
        <taxon>Dikarya</taxon>
        <taxon>Ascomycota</taxon>
        <taxon>Pezizomycotina</taxon>
        <taxon>Dothideomycetes</taxon>
        <taxon>Pleosporomycetidae</taxon>
        <taxon>Pleosporales</taxon>
        <taxon>Massarineae</taxon>
        <taxon>Didymosphaeriaceae</taxon>
        <taxon>Paraphaeosphaeria</taxon>
    </lineage>
</organism>
<protein>
    <submittedName>
        <fullName evidence="2">Uncharacterized protein</fullName>
    </submittedName>
</protein>
<gene>
    <name evidence="2" type="ORF">PMIN01_05110</name>
</gene>
<reference evidence="2" key="1">
    <citation type="journal article" date="2020" name="Mol. Plant Microbe Interact.">
        <title>Genome Sequence of the Biocontrol Agent Coniothyrium minitans strain Conio (IMI 134523).</title>
        <authorList>
            <person name="Patel D."/>
            <person name="Shittu T.A."/>
            <person name="Baroncelli R."/>
            <person name="Muthumeenakshi S."/>
            <person name="Osborne T.H."/>
            <person name="Janganan T.K."/>
            <person name="Sreenivasaprasad S."/>
        </authorList>
    </citation>
    <scope>NUCLEOTIDE SEQUENCE</scope>
    <source>
        <strain evidence="2">Conio</strain>
    </source>
</reference>
<sequence length="153" mass="16329">MSSSNTPVANSANNSASPTKRDPSPITPSAIPLPPSPPQDSDTPKCGHPTPVTPAIPIPKPKASSPAVWLQNKTNTNTAAPAKTGFSVPVGRPPSRNRRRLTINTPLPNPFLDARLSESPEKNKLLSSKMTTPADSPTTPNSRMMFKMDEEEK</sequence>
<evidence type="ECO:0000313" key="2">
    <source>
        <dbReference type="EMBL" id="KAF9737331.1"/>
    </source>
</evidence>
<proteinExistence type="predicted"/>
<dbReference type="OrthoDB" id="3797716at2759"/>
<feature type="compositionally biased region" description="Polar residues" evidence="1">
    <location>
        <begin position="125"/>
        <end position="142"/>
    </location>
</feature>
<name>A0A9P6GKH7_9PLEO</name>
<feature type="compositionally biased region" description="Pro residues" evidence="1">
    <location>
        <begin position="51"/>
        <end position="60"/>
    </location>
</feature>
<accession>A0A9P6GKH7</accession>